<gene>
    <name evidence="6" type="ORF">Dsin_004927</name>
</gene>
<sequence>MSSAFLCILRNKTNNRAIVFPPSSPSLSKAKMALRKKQKTCVETVTEKLDLFDGLPDDLVVFVLAKLSTSASRPSDFINTIVTCKRLSRLGKHPLVLSKAGSKALAVKANNWSDSAHRFLVRCVVAGNTEACYTLGMIRFYCLQNRASGMSLMAKAAVKSHPSALYSLSVIQFNGSGVSKNQKNLSSGFTLCARAAFLGHVDAIRELGHCLLDGYGVVQDIPKGRQILIEANAREFMLTLSAMMKHQQQPMFHQCDQFGCFNGSVNPDCPLLSDFGYNVGGLEVHPVNTFLREWFGSGKGVLAHGLRNCSYIGCGRPETRSHEFRRCSACGLVNYCSRGCQALDWRSKHKMECIPIQRWENQEGGGDVVVEGMAGIEDVEGDHDLAVDGRD</sequence>
<dbReference type="EMBL" id="JANJYJ010000002">
    <property type="protein sequence ID" value="KAK3225065.1"/>
    <property type="molecule type" value="Genomic_DNA"/>
</dbReference>
<accession>A0AAE0AWE5</accession>
<evidence type="ECO:0000256" key="3">
    <source>
        <dbReference type="ARBA" id="ARBA00022833"/>
    </source>
</evidence>
<reference evidence="6" key="1">
    <citation type="journal article" date="2023" name="Plant J.">
        <title>Genome sequences and population genomics provide insights into the demographic history, inbreeding, and mutation load of two 'living fossil' tree species of Dipteronia.</title>
        <authorList>
            <person name="Feng Y."/>
            <person name="Comes H.P."/>
            <person name="Chen J."/>
            <person name="Zhu S."/>
            <person name="Lu R."/>
            <person name="Zhang X."/>
            <person name="Li P."/>
            <person name="Qiu J."/>
            <person name="Olsen K.M."/>
            <person name="Qiu Y."/>
        </authorList>
    </citation>
    <scope>NUCLEOTIDE SEQUENCE</scope>
    <source>
        <strain evidence="6">NBL</strain>
    </source>
</reference>
<keyword evidence="7" id="KW-1185">Reference proteome</keyword>
<dbReference type="PANTHER" id="PTHR46758:SF9">
    <property type="entry name" value="MYND-TYPE DOMAIN-CONTAINING PROTEIN"/>
    <property type="match status" value="1"/>
</dbReference>
<dbReference type="AlphaFoldDB" id="A0AAE0AWE5"/>
<evidence type="ECO:0000313" key="7">
    <source>
        <dbReference type="Proteomes" id="UP001281410"/>
    </source>
</evidence>
<keyword evidence="2 4" id="KW-0863">Zinc-finger</keyword>
<dbReference type="InterPro" id="IPR057136">
    <property type="entry name" value="At2g35280_TPR_dom"/>
</dbReference>
<dbReference type="GO" id="GO:0008270">
    <property type="term" value="F:zinc ion binding"/>
    <property type="evidence" value="ECO:0007669"/>
    <property type="project" value="UniProtKB-KW"/>
</dbReference>
<dbReference type="Pfam" id="PF23310">
    <property type="entry name" value="TPR_27"/>
    <property type="match status" value="1"/>
</dbReference>
<evidence type="ECO:0000256" key="2">
    <source>
        <dbReference type="ARBA" id="ARBA00022771"/>
    </source>
</evidence>
<dbReference type="InterPro" id="IPR011990">
    <property type="entry name" value="TPR-like_helical_dom_sf"/>
</dbReference>
<dbReference type="PANTHER" id="PTHR46758">
    <property type="entry name" value="MYND DOMAIN-CONTAINING"/>
    <property type="match status" value="1"/>
</dbReference>
<dbReference type="Gene3D" id="6.10.140.2220">
    <property type="match status" value="1"/>
</dbReference>
<dbReference type="Pfam" id="PF01753">
    <property type="entry name" value="zf-MYND"/>
    <property type="match status" value="1"/>
</dbReference>
<evidence type="ECO:0000259" key="5">
    <source>
        <dbReference type="PROSITE" id="PS50865"/>
    </source>
</evidence>
<dbReference type="PROSITE" id="PS50865">
    <property type="entry name" value="ZF_MYND_2"/>
    <property type="match status" value="1"/>
</dbReference>
<dbReference type="SUPFAM" id="SSF81901">
    <property type="entry name" value="HCP-like"/>
    <property type="match status" value="1"/>
</dbReference>
<evidence type="ECO:0000256" key="1">
    <source>
        <dbReference type="ARBA" id="ARBA00022723"/>
    </source>
</evidence>
<dbReference type="InterPro" id="IPR002893">
    <property type="entry name" value="Znf_MYND"/>
</dbReference>
<comment type="caution">
    <text evidence="6">The sequence shown here is derived from an EMBL/GenBank/DDBJ whole genome shotgun (WGS) entry which is preliminary data.</text>
</comment>
<evidence type="ECO:0000313" key="6">
    <source>
        <dbReference type="EMBL" id="KAK3225065.1"/>
    </source>
</evidence>
<feature type="domain" description="MYND-type" evidence="5">
    <location>
        <begin position="311"/>
        <end position="353"/>
    </location>
</feature>
<proteinExistence type="predicted"/>
<keyword evidence="1" id="KW-0479">Metal-binding</keyword>
<dbReference type="Gene3D" id="1.25.40.10">
    <property type="entry name" value="Tetratricopeptide repeat domain"/>
    <property type="match status" value="1"/>
</dbReference>
<dbReference type="Proteomes" id="UP001281410">
    <property type="component" value="Unassembled WGS sequence"/>
</dbReference>
<protein>
    <recommendedName>
        <fullName evidence="5">MYND-type domain-containing protein</fullName>
    </recommendedName>
</protein>
<dbReference type="SUPFAM" id="SSF144232">
    <property type="entry name" value="HIT/MYND zinc finger-like"/>
    <property type="match status" value="1"/>
</dbReference>
<organism evidence="6 7">
    <name type="scientific">Dipteronia sinensis</name>
    <dbReference type="NCBI Taxonomy" id="43782"/>
    <lineage>
        <taxon>Eukaryota</taxon>
        <taxon>Viridiplantae</taxon>
        <taxon>Streptophyta</taxon>
        <taxon>Embryophyta</taxon>
        <taxon>Tracheophyta</taxon>
        <taxon>Spermatophyta</taxon>
        <taxon>Magnoliopsida</taxon>
        <taxon>eudicotyledons</taxon>
        <taxon>Gunneridae</taxon>
        <taxon>Pentapetalae</taxon>
        <taxon>rosids</taxon>
        <taxon>malvids</taxon>
        <taxon>Sapindales</taxon>
        <taxon>Sapindaceae</taxon>
        <taxon>Hippocastanoideae</taxon>
        <taxon>Acereae</taxon>
        <taxon>Dipteronia</taxon>
    </lineage>
</organism>
<dbReference type="FunFam" id="6.10.140.2220:FF:000033">
    <property type="entry name" value="Predicted protein"/>
    <property type="match status" value="1"/>
</dbReference>
<name>A0AAE0AWE5_9ROSI</name>
<dbReference type="InterPro" id="IPR044508">
    <property type="entry name" value="At5g50450/At1g67340-like"/>
</dbReference>
<evidence type="ECO:0000256" key="4">
    <source>
        <dbReference type="PROSITE-ProRule" id="PRU00134"/>
    </source>
</evidence>
<keyword evidence="3" id="KW-0862">Zinc</keyword>